<dbReference type="GO" id="GO:0006282">
    <property type="term" value="P:regulation of DNA repair"/>
    <property type="evidence" value="ECO:0007669"/>
    <property type="project" value="InterPro"/>
</dbReference>
<name>I1YEQ9_METFJ</name>
<dbReference type="Gene3D" id="1.10.10.10">
    <property type="entry name" value="Winged helix-like DNA-binding domain superfamily/Winged helix DNA-binding domain"/>
    <property type="match status" value="2"/>
</dbReference>
<dbReference type="HOGENOM" id="CLU_066607_3_2_6"/>
<dbReference type="STRING" id="754477.Q7C_221"/>
<evidence type="ECO:0000256" key="2">
    <source>
        <dbReference type="ARBA" id="ARBA00009695"/>
    </source>
</evidence>
<reference evidence="7 8" key="1">
    <citation type="journal article" date="2012" name="J. Bacteriol.">
        <title>Complete genome sequences of Methylophaga sp. strain JAM1 and Methylophaga sp. strain JAM7.</title>
        <authorList>
            <person name="Villeneuve C."/>
            <person name="Martineau C."/>
            <person name="Mauffrey F."/>
            <person name="Villemur R."/>
        </authorList>
    </citation>
    <scope>NUCLEOTIDE SEQUENCE [LARGE SCALE GENOMIC DNA]</scope>
    <source>
        <strain evidence="7 8">JAM7</strain>
    </source>
</reference>
<dbReference type="AlphaFoldDB" id="I1YEQ9"/>
<dbReference type="PANTHER" id="PTHR33602">
    <property type="entry name" value="REGULATORY PROTEIN RECX FAMILY PROTEIN"/>
    <property type="match status" value="1"/>
</dbReference>
<comment type="subcellular location">
    <subcellularLocation>
        <location evidence="1">Cytoplasm</location>
    </subcellularLocation>
</comment>
<feature type="domain" description="RecX third three-helical" evidence="6">
    <location>
        <begin position="73"/>
        <end position="114"/>
    </location>
</feature>
<dbReference type="Pfam" id="PF21981">
    <property type="entry name" value="RecX_HTH3"/>
    <property type="match status" value="1"/>
</dbReference>
<dbReference type="Pfam" id="PF02631">
    <property type="entry name" value="RecX_HTH2"/>
    <property type="match status" value="1"/>
</dbReference>
<evidence type="ECO:0000259" key="5">
    <source>
        <dbReference type="Pfam" id="PF02631"/>
    </source>
</evidence>
<dbReference type="InterPro" id="IPR053925">
    <property type="entry name" value="RecX_HTH_3rd"/>
</dbReference>
<dbReference type="KEGG" id="mec:Q7C_221"/>
<evidence type="ECO:0000256" key="3">
    <source>
        <dbReference type="ARBA" id="ARBA00018111"/>
    </source>
</evidence>
<comment type="similarity">
    <text evidence="2">Belongs to the RecX family.</text>
</comment>
<dbReference type="EMBL" id="CP003380">
    <property type="protein sequence ID" value="AFJ01402.1"/>
    <property type="molecule type" value="Genomic_DNA"/>
</dbReference>
<dbReference type="GO" id="GO:0005737">
    <property type="term" value="C:cytoplasm"/>
    <property type="evidence" value="ECO:0007669"/>
    <property type="project" value="UniProtKB-SubCell"/>
</dbReference>
<dbReference type="PANTHER" id="PTHR33602:SF1">
    <property type="entry name" value="REGULATORY PROTEIN RECX FAMILY PROTEIN"/>
    <property type="match status" value="1"/>
</dbReference>
<keyword evidence="8" id="KW-1185">Reference proteome</keyword>
<proteinExistence type="inferred from homology"/>
<evidence type="ECO:0000256" key="1">
    <source>
        <dbReference type="ARBA" id="ARBA00004496"/>
    </source>
</evidence>
<dbReference type="InterPro" id="IPR036388">
    <property type="entry name" value="WH-like_DNA-bd_sf"/>
</dbReference>
<accession>I1YEQ9</accession>
<dbReference type="InterPro" id="IPR053924">
    <property type="entry name" value="RecX_HTH_2nd"/>
</dbReference>
<sequence length="120" mass="14299">MSQHAYSDNEIEHVLQLLQEQGLQDDARFASQYWRYRANKGYGALRIKQELQQRGLTNEHIQQAMMEVEIDWFVLAVNVRCKRFGNKAPSDLKERAKQQRFLQYRGFTFDEIKESFNNNP</sequence>
<keyword evidence="4" id="KW-0963">Cytoplasm</keyword>
<dbReference type="eggNOG" id="COG2137">
    <property type="taxonomic scope" value="Bacteria"/>
</dbReference>
<evidence type="ECO:0000313" key="8">
    <source>
        <dbReference type="Proteomes" id="UP000009145"/>
    </source>
</evidence>
<feature type="domain" description="RecX second three-helical" evidence="5">
    <location>
        <begin position="25"/>
        <end position="65"/>
    </location>
</feature>
<dbReference type="PATRIC" id="fig|754477.3.peg.221"/>
<evidence type="ECO:0000256" key="4">
    <source>
        <dbReference type="ARBA" id="ARBA00022490"/>
    </source>
</evidence>
<dbReference type="InterPro" id="IPR003783">
    <property type="entry name" value="Regulatory_RecX"/>
</dbReference>
<dbReference type="Proteomes" id="UP000009145">
    <property type="component" value="Chromosome"/>
</dbReference>
<protein>
    <recommendedName>
        <fullName evidence="3">Regulatory protein RecX</fullName>
    </recommendedName>
</protein>
<evidence type="ECO:0000259" key="6">
    <source>
        <dbReference type="Pfam" id="PF21981"/>
    </source>
</evidence>
<evidence type="ECO:0000313" key="7">
    <source>
        <dbReference type="EMBL" id="AFJ01402.1"/>
    </source>
</evidence>
<organism evidence="7 8">
    <name type="scientific">Methylophaga frappieri (strain ATCC BAA-2434 / DSM 25690 / JAM7)</name>
    <dbReference type="NCBI Taxonomy" id="754477"/>
    <lineage>
        <taxon>Bacteria</taxon>
        <taxon>Pseudomonadati</taxon>
        <taxon>Pseudomonadota</taxon>
        <taxon>Gammaproteobacteria</taxon>
        <taxon>Thiotrichales</taxon>
        <taxon>Piscirickettsiaceae</taxon>
        <taxon>Methylophaga</taxon>
    </lineage>
</organism>
<gene>
    <name evidence="7" type="ordered locus">Q7C_221</name>
</gene>